<evidence type="ECO:0000313" key="7">
    <source>
        <dbReference type="EMBL" id="CEM50070.1"/>
    </source>
</evidence>
<proteinExistence type="inferred from homology"/>
<dbReference type="PROSITE" id="PS51858">
    <property type="entry name" value="PPPDE"/>
    <property type="match status" value="1"/>
</dbReference>
<dbReference type="EMBL" id="CDMZ01004543">
    <property type="protein sequence ID" value="CEM50070.1"/>
    <property type="molecule type" value="Genomic_DNA"/>
</dbReference>
<dbReference type="GO" id="GO:0070646">
    <property type="term" value="P:protein modification by small protein removal"/>
    <property type="evidence" value="ECO:0007669"/>
    <property type="project" value="TreeGrafter"/>
</dbReference>
<dbReference type="SMART" id="SM00165">
    <property type="entry name" value="UBA"/>
    <property type="match status" value="1"/>
</dbReference>
<dbReference type="SUPFAM" id="SSF46934">
    <property type="entry name" value="UBA-like"/>
    <property type="match status" value="1"/>
</dbReference>
<dbReference type="Pfam" id="PF00627">
    <property type="entry name" value="UBA"/>
    <property type="match status" value="1"/>
</dbReference>
<evidence type="ECO:0008006" key="8">
    <source>
        <dbReference type="Google" id="ProtNLM"/>
    </source>
</evidence>
<evidence type="ECO:0000256" key="4">
    <source>
        <dbReference type="SAM" id="MobiDB-lite"/>
    </source>
</evidence>
<feature type="compositionally biased region" description="Pro residues" evidence="4">
    <location>
        <begin position="183"/>
        <end position="196"/>
    </location>
</feature>
<dbReference type="PhylomeDB" id="A0A0G4HZT3"/>
<feature type="domain" description="UBA" evidence="5">
    <location>
        <begin position="478"/>
        <end position="522"/>
    </location>
</feature>
<dbReference type="InterPro" id="IPR015940">
    <property type="entry name" value="UBA"/>
</dbReference>
<dbReference type="InterPro" id="IPR008580">
    <property type="entry name" value="PPPDE_dom"/>
</dbReference>
<feature type="compositionally biased region" description="Low complexity" evidence="4">
    <location>
        <begin position="351"/>
        <end position="360"/>
    </location>
</feature>
<dbReference type="PANTHER" id="PTHR12378">
    <property type="entry name" value="DESUMOYLATING ISOPEPTIDASE"/>
    <property type="match status" value="1"/>
</dbReference>
<comment type="similarity">
    <text evidence="1">Belongs to the DeSI family.</text>
</comment>
<feature type="region of interest" description="Disordered" evidence="4">
    <location>
        <begin position="172"/>
        <end position="213"/>
    </location>
</feature>
<dbReference type="Pfam" id="PF23195">
    <property type="entry name" value="UBQLN1"/>
    <property type="match status" value="1"/>
</dbReference>
<accession>A0A0G4HZT3</accession>
<dbReference type="Pfam" id="PF09409">
    <property type="entry name" value="PUB"/>
    <property type="match status" value="1"/>
</dbReference>
<dbReference type="SUPFAM" id="SSF143503">
    <property type="entry name" value="PUG domain-like"/>
    <property type="match status" value="1"/>
</dbReference>
<dbReference type="Gene3D" id="1.20.58.2190">
    <property type="match status" value="1"/>
</dbReference>
<dbReference type="InterPro" id="IPR009060">
    <property type="entry name" value="UBA-like_sf"/>
</dbReference>
<protein>
    <recommendedName>
        <fullName evidence="8">UBA domain-containing protein</fullName>
    </recommendedName>
</protein>
<keyword evidence="3" id="KW-0378">Hydrolase</keyword>
<feature type="compositionally biased region" description="Low complexity" evidence="4">
    <location>
        <begin position="197"/>
        <end position="213"/>
    </location>
</feature>
<dbReference type="GO" id="GO:0006508">
    <property type="term" value="P:proteolysis"/>
    <property type="evidence" value="ECO:0007669"/>
    <property type="project" value="UniProtKB-KW"/>
</dbReference>
<reference evidence="7" key="1">
    <citation type="submission" date="2014-11" db="EMBL/GenBank/DDBJ databases">
        <authorList>
            <person name="Otto D Thomas"/>
            <person name="Naeem Raeece"/>
        </authorList>
    </citation>
    <scope>NUCLEOTIDE SEQUENCE</scope>
</reference>
<gene>
    <name evidence="7" type="ORF">Cvel_9779</name>
</gene>
<feature type="domain" description="PPPDE" evidence="6">
    <location>
        <begin position="11"/>
        <end position="154"/>
    </location>
</feature>
<evidence type="ECO:0000259" key="5">
    <source>
        <dbReference type="PROSITE" id="PS50030"/>
    </source>
</evidence>
<dbReference type="CDD" id="cd09212">
    <property type="entry name" value="PUB"/>
    <property type="match status" value="1"/>
</dbReference>
<evidence type="ECO:0000259" key="6">
    <source>
        <dbReference type="PROSITE" id="PS51858"/>
    </source>
</evidence>
<dbReference type="InterPro" id="IPR036339">
    <property type="entry name" value="PUB-like_dom_sf"/>
</dbReference>
<organism evidence="7">
    <name type="scientific">Chromera velia CCMP2878</name>
    <dbReference type="NCBI Taxonomy" id="1169474"/>
    <lineage>
        <taxon>Eukaryota</taxon>
        <taxon>Sar</taxon>
        <taxon>Alveolata</taxon>
        <taxon>Colpodellida</taxon>
        <taxon>Chromeraceae</taxon>
        <taxon>Chromera</taxon>
    </lineage>
</organism>
<dbReference type="InterPro" id="IPR018997">
    <property type="entry name" value="PUB_domain"/>
</dbReference>
<evidence type="ECO:0000256" key="1">
    <source>
        <dbReference type="ARBA" id="ARBA00008140"/>
    </source>
</evidence>
<sequence length="524" mass="55411">MGSNDETETKFEVKLRVYDLSHGMAATMSQAILGKRIELLPHTGLEVYGVEYFFGGGIVKMPPWEVEQTFGMKPVRVETLGTTEIPQAVFHSYLDEISPEWTQEKYDLLHRNCNNFTDEVSKFLIGEGIPEWIVGIPEEVLNTPLGAQLAPLFSGVQQQVQAHFAQTGQQSLWTQGGGGAAAPAPPAATAPAPRPAPQTQTAPPAAVSTAPTQPVKAVAPGLASVDEQLKKIQQGPGDKEAKITCLDTVAKLCQNLLNNPKEMKFRTVKTDNPAIQKKVGSISSGFPLLQAVGFVPESSASSVLRFGSKDESASADLSGPQLDSLSRCVTKLRDAIEFVKNPNRPTPTPPAARQTNPAGAMPGGGMPGGAGGMQRAMEQMMQNPQAMAQQMQTNPMLRQMAEANPQMAQMMQNPAMMQQAMQMMQQNPQMMQQAMQMAQGGGMPGGMGGGMPGMPGGMGGMGGAPPQATQTAAAGGGAGDAQFAGQLESLAAMGLTDRQRNLQALRQAGGNVERAIEILMTQSG</sequence>
<dbReference type="Gene3D" id="1.10.8.10">
    <property type="entry name" value="DNA helicase RuvA subunit, C-terminal domain"/>
    <property type="match status" value="1"/>
</dbReference>
<dbReference type="Gene3D" id="3.90.1720.30">
    <property type="entry name" value="PPPDE domains"/>
    <property type="match status" value="1"/>
</dbReference>
<dbReference type="VEuPathDB" id="CryptoDB:Cvel_9779"/>
<evidence type="ECO:0000256" key="2">
    <source>
        <dbReference type="ARBA" id="ARBA00022670"/>
    </source>
</evidence>
<dbReference type="InterPro" id="IPR042266">
    <property type="entry name" value="PPPDE_sf"/>
</dbReference>
<evidence type="ECO:0000256" key="3">
    <source>
        <dbReference type="ARBA" id="ARBA00022801"/>
    </source>
</evidence>
<dbReference type="PANTHER" id="PTHR12378:SF7">
    <property type="entry name" value="DESUMOYLATING ISOPEPTIDASE 1"/>
    <property type="match status" value="1"/>
</dbReference>
<dbReference type="SMART" id="SM01179">
    <property type="entry name" value="DUF862"/>
    <property type="match status" value="1"/>
</dbReference>
<feature type="region of interest" description="Disordered" evidence="4">
    <location>
        <begin position="340"/>
        <end position="360"/>
    </location>
</feature>
<dbReference type="Pfam" id="PF05903">
    <property type="entry name" value="Peptidase_C97"/>
    <property type="match status" value="1"/>
</dbReference>
<dbReference type="PROSITE" id="PS50030">
    <property type="entry name" value="UBA"/>
    <property type="match status" value="1"/>
</dbReference>
<keyword evidence="2" id="KW-0645">Protease</keyword>
<dbReference type="GO" id="GO:0008233">
    <property type="term" value="F:peptidase activity"/>
    <property type="evidence" value="ECO:0007669"/>
    <property type="project" value="UniProtKB-KW"/>
</dbReference>
<dbReference type="AlphaFoldDB" id="A0A0G4HZT3"/>
<dbReference type="SMART" id="SM00580">
    <property type="entry name" value="PUG"/>
    <property type="match status" value="1"/>
</dbReference>
<name>A0A0G4HZT3_9ALVE</name>